<feature type="region of interest" description="Disordered" evidence="1">
    <location>
        <begin position="26"/>
        <end position="85"/>
    </location>
</feature>
<dbReference type="PANTHER" id="PTHR28348:SF1">
    <property type="entry name" value="UPF0193 PROTEIN EVG1"/>
    <property type="match status" value="1"/>
</dbReference>
<accession>A0A8D2MEL7</accession>
<evidence type="ECO:0000313" key="2">
    <source>
        <dbReference type="Ensembl" id="ENSZALP00000007477.1"/>
    </source>
</evidence>
<reference evidence="2" key="2">
    <citation type="submission" date="2025-09" db="UniProtKB">
        <authorList>
            <consortium name="Ensembl"/>
        </authorList>
    </citation>
    <scope>IDENTIFICATION</scope>
</reference>
<evidence type="ECO:0000256" key="1">
    <source>
        <dbReference type="SAM" id="MobiDB-lite"/>
    </source>
</evidence>
<sequence length="414" mass="45952">MRFWFACCRSPEGRISTFSCPSWWKQTRAAAQPPPRPPQPQQPPGQAAHGAPTSSAFSRSSRPSSSSTSSKSSPSKLRERHTRRTCGRAALTRPEAAHAAAFPPSFLPSLPPSLPACLPACPRPPPSLSPSLSLTCPRCRTCCPAAPPDRHFRQQLPAVAVTPPELVLRRCRGDRRRFPRPAPPARPVAAVAMEAAGIPGCGGVSAAGRPARYSTGTRELVRGMMEELQMTHSQKRYLMAYVTRGDALPLQRFPPSSQQPVPVPHAAACQPGRLPARPLLRPAKVCQAGDAYSREKFKPQPTRDLEKEKRRLQKILALGKDEVEDKVEQVFVQKKEEEIAEPDRFEELMNEIQERREFLAEMEALGQGKKYQGIVLTEISQKLHEMEIIDKKRSEEMRNMTKAFPVGNKSKLQD</sequence>
<proteinExistence type="predicted"/>
<feature type="compositionally biased region" description="Pro residues" evidence="1">
    <location>
        <begin position="32"/>
        <end position="43"/>
    </location>
</feature>
<feature type="compositionally biased region" description="Low complexity" evidence="1">
    <location>
        <begin position="44"/>
        <end position="75"/>
    </location>
</feature>
<dbReference type="Proteomes" id="UP000694413">
    <property type="component" value="Unassembled WGS sequence"/>
</dbReference>
<dbReference type="Pfam" id="PF05250">
    <property type="entry name" value="UPF0193"/>
    <property type="match status" value="1"/>
</dbReference>
<keyword evidence="3" id="KW-1185">Reference proteome</keyword>
<protein>
    <submittedName>
        <fullName evidence="2">Uncharacterized protein</fullName>
    </submittedName>
</protein>
<dbReference type="PANTHER" id="PTHR28348">
    <property type="entry name" value="UPF0193 PROTEIN EVG1"/>
    <property type="match status" value="1"/>
</dbReference>
<name>A0A8D2MEL7_ZONAL</name>
<reference evidence="2" key="1">
    <citation type="submission" date="2025-08" db="UniProtKB">
        <authorList>
            <consortium name="Ensembl"/>
        </authorList>
    </citation>
    <scope>IDENTIFICATION</scope>
</reference>
<organism evidence="2 3">
    <name type="scientific">Zonotrichia albicollis</name>
    <name type="common">White-throated sparrow</name>
    <name type="synonym">Fringilla albicollis</name>
    <dbReference type="NCBI Taxonomy" id="44394"/>
    <lineage>
        <taxon>Eukaryota</taxon>
        <taxon>Metazoa</taxon>
        <taxon>Chordata</taxon>
        <taxon>Craniata</taxon>
        <taxon>Vertebrata</taxon>
        <taxon>Euteleostomi</taxon>
        <taxon>Archelosauria</taxon>
        <taxon>Archosauria</taxon>
        <taxon>Dinosauria</taxon>
        <taxon>Saurischia</taxon>
        <taxon>Theropoda</taxon>
        <taxon>Coelurosauria</taxon>
        <taxon>Aves</taxon>
        <taxon>Neognathae</taxon>
        <taxon>Neoaves</taxon>
        <taxon>Telluraves</taxon>
        <taxon>Australaves</taxon>
        <taxon>Passeriformes</taxon>
        <taxon>Passerellidae</taxon>
        <taxon>Zonotrichia</taxon>
    </lineage>
</organism>
<evidence type="ECO:0000313" key="3">
    <source>
        <dbReference type="Proteomes" id="UP000694413"/>
    </source>
</evidence>
<dbReference type="AlphaFoldDB" id="A0A8D2MEL7"/>
<dbReference type="Ensembl" id="ENSZALT00000010722.1">
    <property type="protein sequence ID" value="ENSZALP00000007477.1"/>
    <property type="gene ID" value="ENSZALG00000006654.1"/>
</dbReference>
<gene>
    <name evidence="2" type="primary">CUNH22orf23</name>
</gene>
<dbReference type="InterPro" id="IPR007914">
    <property type="entry name" value="UPF0193"/>
</dbReference>